<keyword evidence="3" id="KW-0539">Nucleus</keyword>
<reference evidence="7" key="2">
    <citation type="submission" date="2018-08" db="EMBL/GenBank/DDBJ databases">
        <authorList>
            <person name="Guldener U."/>
        </authorList>
    </citation>
    <scope>NUCLEOTIDE SEQUENCE</scope>
    <source>
        <strain evidence="7">UB2</strain>
    </source>
</reference>
<dbReference type="GO" id="GO:0000981">
    <property type="term" value="F:DNA-binding transcription factor activity, RNA polymerase II-specific"/>
    <property type="evidence" value="ECO:0007669"/>
    <property type="project" value="InterPro"/>
</dbReference>
<dbReference type="PROSITE" id="PS50048">
    <property type="entry name" value="ZN2_CY6_FUNGAL_2"/>
    <property type="match status" value="1"/>
</dbReference>
<protein>
    <recommendedName>
        <fullName evidence="5">Zn(2)-C6 fungal-type domain-containing protein</fullName>
    </recommendedName>
</protein>
<organism evidence="6">
    <name type="scientific">Ustilago bromivora</name>
    <dbReference type="NCBI Taxonomy" id="307758"/>
    <lineage>
        <taxon>Eukaryota</taxon>
        <taxon>Fungi</taxon>
        <taxon>Dikarya</taxon>
        <taxon>Basidiomycota</taxon>
        <taxon>Ustilaginomycotina</taxon>
        <taxon>Ustilaginomycetes</taxon>
        <taxon>Ustilaginales</taxon>
        <taxon>Ustilaginaceae</taxon>
        <taxon>Ustilago</taxon>
    </lineage>
</organism>
<dbReference type="GO" id="GO:0005634">
    <property type="term" value="C:nucleus"/>
    <property type="evidence" value="ECO:0007669"/>
    <property type="project" value="UniProtKB-SubCell"/>
</dbReference>
<sequence>MYDQGSTSRGTFHNLQDTRLSTAPDSYDTDPNQHATHQPPESLESLEAEALEVLGQRKRRKRIRLSCAECHRRKNKCDRQTPCSKCVERGVADACVPHDGSAQDVHDRMRRLEALLSRFVRASRNDPRRSCFDRPQQLPTSSNAFAPDTHEHAGTQSGLLPHNNAASSGSTPSSRRNGSSTPRRKSNPGIITAASLPFRAQVGSEMLEFSSSTQNYPPSAHFERLVREGSLQRDEIRNLASALPSQQETSTLLDIFFRDINPLMFPLDEMWFRDAVNSAVDVIWADADVSYAQDGPNHLSVISLLFSLLALTFSSLPRQYGSEASVAAEAVRMSHQSRKCNMLAASLQCHDLFIVFSHLLLARFLILQRLGRESWLVLGCAVREAQMLGLHRLGAALPEHQHESTESQMRRIAWMHLYYEDRISSLIVGQAPLIHDSYCDTEPPAAPTSRIADSALLDLPSVLRVRHDLSAIVNKVLDLFFSDQHDMTYEAILQLDNELQAFKAALPRPYQMDDEPLLQSLATTDKVLHRNISLQRFLMHVSIFYVLISIHLPYLRRGNDESGFERSRKAALEAAIGECRARRRLREEVDWSDHFSRDVFVGGRFFYFHATSTMGLCLLSETDRSKAQQLLPFLDEFLETAQEHQRQQSVDPNRCIRQEISIVSLIRGRVRRKFGLCDVDAAFQSSQGPCPNATTMQIQSSTVNDVAIAQRSRSAHNAVLVESQAHLVGSDTPSRYSPPASALRSELMQTRQPEVGEDVYEWWTWLVASMSPSDLLSTMTPGGMAGSTDAQPE</sequence>
<dbReference type="GO" id="GO:0006351">
    <property type="term" value="P:DNA-templated transcription"/>
    <property type="evidence" value="ECO:0007669"/>
    <property type="project" value="InterPro"/>
</dbReference>
<reference evidence="6" key="1">
    <citation type="submission" date="2016-04" db="EMBL/GenBank/DDBJ databases">
        <authorList>
            <person name="Evans L.H."/>
            <person name="Alamgir A."/>
            <person name="Owens N."/>
            <person name="Weber N.D."/>
            <person name="Virtaneva K."/>
            <person name="Barbian K."/>
            <person name="Babar A."/>
            <person name="Rosenke K."/>
        </authorList>
    </citation>
    <scope>NUCLEOTIDE SEQUENCE</scope>
    <source>
        <strain evidence="6">UB2112</strain>
    </source>
</reference>
<dbReference type="SMART" id="SM00906">
    <property type="entry name" value="Fungal_trans"/>
    <property type="match status" value="1"/>
</dbReference>
<evidence type="ECO:0000313" key="8">
    <source>
        <dbReference type="Proteomes" id="UP000658997"/>
    </source>
</evidence>
<dbReference type="OrthoDB" id="4934715at2759"/>
<keyword evidence="8" id="KW-1185">Reference proteome</keyword>
<dbReference type="SMART" id="SM00066">
    <property type="entry name" value="GAL4"/>
    <property type="match status" value="1"/>
</dbReference>
<dbReference type="SUPFAM" id="SSF57701">
    <property type="entry name" value="Zn2/Cys6 DNA-binding domain"/>
    <property type="match status" value="1"/>
</dbReference>
<dbReference type="GO" id="GO:0008270">
    <property type="term" value="F:zinc ion binding"/>
    <property type="evidence" value="ECO:0007669"/>
    <property type="project" value="InterPro"/>
</dbReference>
<dbReference type="Pfam" id="PF04082">
    <property type="entry name" value="Fungal_trans"/>
    <property type="match status" value="1"/>
</dbReference>
<dbReference type="CDD" id="cd00067">
    <property type="entry name" value="GAL4"/>
    <property type="match status" value="1"/>
</dbReference>
<feature type="compositionally biased region" description="Polar residues" evidence="4">
    <location>
        <begin position="154"/>
        <end position="181"/>
    </location>
</feature>
<dbReference type="EMBL" id="LT558133">
    <property type="protein sequence ID" value="SAM85252.1"/>
    <property type="molecule type" value="Genomic_DNA"/>
</dbReference>
<evidence type="ECO:0000256" key="2">
    <source>
        <dbReference type="ARBA" id="ARBA00022723"/>
    </source>
</evidence>
<evidence type="ECO:0000256" key="3">
    <source>
        <dbReference type="ARBA" id="ARBA00023242"/>
    </source>
</evidence>
<evidence type="ECO:0000313" key="7">
    <source>
        <dbReference type="EMBL" id="SYW86117.1"/>
    </source>
</evidence>
<dbReference type="CDD" id="cd12148">
    <property type="entry name" value="fungal_TF_MHR"/>
    <property type="match status" value="1"/>
</dbReference>
<dbReference type="PANTHER" id="PTHR31001:SF87">
    <property type="entry name" value="COL-21"/>
    <property type="match status" value="1"/>
</dbReference>
<dbReference type="Proteomes" id="UP000179920">
    <property type="component" value="Chromosome XVII"/>
</dbReference>
<accession>A0A1K0GB56</accession>
<dbReference type="InterPro" id="IPR050613">
    <property type="entry name" value="Sec_Metabolite_Reg"/>
</dbReference>
<dbReference type="PANTHER" id="PTHR31001">
    <property type="entry name" value="UNCHARACTERIZED TRANSCRIPTIONAL REGULATORY PROTEIN"/>
    <property type="match status" value="1"/>
</dbReference>
<gene>
    <name evidence="7" type="ORF">UBRO2_05837</name>
    <name evidence="6" type="ORF">UBRO_07531</name>
</gene>
<feature type="compositionally biased region" description="Polar residues" evidence="4">
    <location>
        <begin position="1"/>
        <end position="36"/>
    </location>
</feature>
<evidence type="ECO:0000256" key="1">
    <source>
        <dbReference type="ARBA" id="ARBA00004123"/>
    </source>
</evidence>
<keyword evidence="2" id="KW-0479">Metal-binding</keyword>
<dbReference type="Proteomes" id="UP000658997">
    <property type="component" value="Unassembled WGS sequence"/>
</dbReference>
<evidence type="ECO:0000259" key="5">
    <source>
        <dbReference type="PROSITE" id="PS50048"/>
    </source>
</evidence>
<feature type="region of interest" description="Disordered" evidence="4">
    <location>
        <begin position="1"/>
        <end position="42"/>
    </location>
</feature>
<evidence type="ECO:0000256" key="4">
    <source>
        <dbReference type="SAM" id="MobiDB-lite"/>
    </source>
</evidence>
<dbReference type="GO" id="GO:0003677">
    <property type="term" value="F:DNA binding"/>
    <property type="evidence" value="ECO:0007669"/>
    <property type="project" value="InterPro"/>
</dbReference>
<comment type="subcellular location">
    <subcellularLocation>
        <location evidence="1">Nucleus</location>
    </subcellularLocation>
</comment>
<feature type="domain" description="Zn(2)-C6 fungal-type" evidence="5">
    <location>
        <begin position="66"/>
        <end position="96"/>
    </location>
</feature>
<feature type="region of interest" description="Disordered" evidence="4">
    <location>
        <begin position="125"/>
        <end position="194"/>
    </location>
</feature>
<dbReference type="PROSITE" id="PS00463">
    <property type="entry name" value="ZN2_CY6_FUNGAL_1"/>
    <property type="match status" value="1"/>
</dbReference>
<dbReference type="AlphaFoldDB" id="A0A1K0GB56"/>
<dbReference type="InterPro" id="IPR001138">
    <property type="entry name" value="Zn2Cys6_DnaBD"/>
</dbReference>
<dbReference type="Pfam" id="PF00172">
    <property type="entry name" value="Zn_clus"/>
    <property type="match status" value="1"/>
</dbReference>
<evidence type="ECO:0000313" key="6">
    <source>
        <dbReference type="EMBL" id="SAM85252.1"/>
    </source>
</evidence>
<dbReference type="Gene3D" id="4.10.240.10">
    <property type="entry name" value="Zn(2)-C6 fungal-type DNA-binding domain"/>
    <property type="match status" value="1"/>
</dbReference>
<proteinExistence type="predicted"/>
<name>A0A1K0GB56_9BASI</name>
<dbReference type="InterPro" id="IPR007219">
    <property type="entry name" value="XnlR_reg_dom"/>
</dbReference>
<dbReference type="EMBL" id="ULHB01000221">
    <property type="protein sequence ID" value="SYW86117.1"/>
    <property type="molecule type" value="Genomic_DNA"/>
</dbReference>
<dbReference type="InterPro" id="IPR036864">
    <property type="entry name" value="Zn2-C6_fun-type_DNA-bd_sf"/>
</dbReference>